<dbReference type="CDD" id="cd06735">
    <property type="entry name" value="PDZ5_MAGI-1_3-like"/>
    <property type="match status" value="1"/>
</dbReference>
<reference evidence="8 9" key="1">
    <citation type="submission" date="2019-07" db="EMBL/GenBank/DDBJ databases">
        <authorList>
            <person name="Jastrzebski P J."/>
            <person name="Paukszto L."/>
            <person name="Jastrzebski P J."/>
        </authorList>
    </citation>
    <scope>NUCLEOTIDE SEQUENCE [LARGE SCALE GENOMIC DNA]</scope>
    <source>
        <strain evidence="8 9">WMS-il1</strain>
    </source>
</reference>
<keyword evidence="3" id="KW-0472">Membrane</keyword>
<feature type="compositionally biased region" description="Low complexity" evidence="4">
    <location>
        <begin position="689"/>
        <end position="699"/>
    </location>
</feature>
<keyword evidence="2" id="KW-0677">Repeat</keyword>
<dbReference type="FunFam" id="2.30.42.10:FF:000005">
    <property type="entry name" value="Membrane associated guanylate kinase, WW and PDZ domain containing 1"/>
    <property type="match status" value="1"/>
</dbReference>
<dbReference type="SUPFAM" id="SSF50156">
    <property type="entry name" value="PDZ domain-like"/>
    <property type="match status" value="6"/>
</dbReference>
<dbReference type="InterPro" id="IPR036034">
    <property type="entry name" value="PDZ_sf"/>
</dbReference>
<dbReference type="SMART" id="SM00228">
    <property type="entry name" value="PDZ"/>
    <property type="match status" value="6"/>
</dbReference>
<dbReference type="InterPro" id="IPR001478">
    <property type="entry name" value="PDZ"/>
</dbReference>
<feature type="region of interest" description="Disordered" evidence="4">
    <location>
        <begin position="527"/>
        <end position="553"/>
    </location>
</feature>
<dbReference type="PROSITE" id="PS01159">
    <property type="entry name" value="WW_DOMAIN_1"/>
    <property type="match status" value="1"/>
</dbReference>
<dbReference type="Gene3D" id="2.30.42.10">
    <property type="match status" value="5"/>
</dbReference>
<accession>A0A564YRP1</accession>
<feature type="region of interest" description="Disordered" evidence="4">
    <location>
        <begin position="266"/>
        <end position="286"/>
    </location>
</feature>
<feature type="domain" description="Guanylate kinase-like" evidence="6">
    <location>
        <begin position="117"/>
        <end position="212"/>
    </location>
</feature>
<dbReference type="Gene3D" id="3.30.63.10">
    <property type="entry name" value="Guanylate Kinase phosphate binding domain"/>
    <property type="match status" value="1"/>
</dbReference>
<evidence type="ECO:0000256" key="2">
    <source>
        <dbReference type="ARBA" id="ARBA00022737"/>
    </source>
</evidence>
<evidence type="ECO:0000313" key="9">
    <source>
        <dbReference type="Proteomes" id="UP000321570"/>
    </source>
</evidence>
<dbReference type="CDD" id="cd00201">
    <property type="entry name" value="WW"/>
    <property type="match status" value="1"/>
</dbReference>
<protein>
    <recommendedName>
        <fullName evidence="10">Membrane-associated guanylate kinase, WW and PDZ domain-containing protein 3</fullName>
    </recommendedName>
</protein>
<dbReference type="SMART" id="SM00072">
    <property type="entry name" value="GuKc"/>
    <property type="match status" value="1"/>
</dbReference>
<feature type="compositionally biased region" description="Low complexity" evidence="4">
    <location>
        <begin position="897"/>
        <end position="907"/>
    </location>
</feature>
<feature type="region of interest" description="Disordered" evidence="4">
    <location>
        <begin position="689"/>
        <end position="719"/>
    </location>
</feature>
<dbReference type="InterPro" id="IPR008145">
    <property type="entry name" value="GK/Ca_channel_bsu"/>
</dbReference>
<dbReference type="SUPFAM" id="SSF51045">
    <property type="entry name" value="WW domain"/>
    <property type="match status" value="1"/>
</dbReference>
<comment type="subcellular location">
    <subcellularLocation>
        <location evidence="1">Membrane</location>
        <topology evidence="1">Peripheral membrane protein</topology>
    </subcellularLocation>
</comment>
<evidence type="ECO:0000313" key="8">
    <source>
        <dbReference type="EMBL" id="VUZ49363.1"/>
    </source>
</evidence>
<name>A0A564YRP1_HYMDI</name>
<evidence type="ECO:0008006" key="10">
    <source>
        <dbReference type="Google" id="ProtNLM"/>
    </source>
</evidence>
<dbReference type="InterPro" id="IPR020590">
    <property type="entry name" value="Guanylate_kinase_CS"/>
</dbReference>
<feature type="compositionally biased region" description="Polar residues" evidence="4">
    <location>
        <begin position="266"/>
        <end position="284"/>
    </location>
</feature>
<feature type="domain" description="PDZ" evidence="7">
    <location>
        <begin position="559"/>
        <end position="618"/>
    </location>
</feature>
<dbReference type="InterPro" id="IPR036020">
    <property type="entry name" value="WW_dom_sf"/>
</dbReference>
<dbReference type="InterPro" id="IPR001202">
    <property type="entry name" value="WW_dom"/>
</dbReference>
<feature type="domain" description="PDZ" evidence="7">
    <location>
        <begin position="1051"/>
        <end position="1134"/>
    </location>
</feature>
<sequence length="1257" mass="135184">KTTASSKGKSSSWDANIYEILLSANFPEKSPPFPIEGGSDAGLFCTVGRNINPSQLIYHPIISSPTPNSPKKSPSILRPGDIILEVGDYHISGFTRLDAMRLCENLFYSSKDGDQPRVLLKLISPSVLPTGDAHLNRFLAAQFKVGTPEFLLQEVTRNNIYQRVVPCTTREPRPEERDGVHYQFLDVERFLALEKSGHLLESGMYKGNHYGTPRPDANASALNLETIGGSAENTLKECTTENGSASVTTSDTNGRNSIISAESANVNEQQTSLTQVQHSSSGRDLSSIPLPSGWEVIDHPEYGLFYVDHIHQKTQYDPPTQADFEESARLQAAVTGSCSSAASTTSTENNPNGNGSIHSSNGSRPGVAGSVSSGSDRFTDDVAQIKGPLVTAVLTKGTKGFGFTIIGGSSPGHPGFLQIKNVIPGGAAAQDGTLGVGNVIVSANGVSVLGYSHDQIVALFQSIPVGGTVSLTVSQEYSLTHNGNAIGAKKPKVSSTTRGVKPGNLERSVPFAPPELCIRRLNTSPTISQLSGEEGEDEGIMTSGSRSNGGSGGAVVTVPVSVTKQPNGFGFTLADQIGGQRVKEVLEPTGLRVGDVILEVNGKWVKDLTHLEVVQVLKTCPVGKTTDFLIQRAIPISADRTHTDASLNPNFTRIPGCDSPLSFDGADMNDFSPNNGFYPVFHPSDYNTSTTISTSGSTRYRSRTPGPGEEPRRDGVPGLGNSSDCIYSLGESLNGLELFRCPSPPSNGGGVWTAGLKRYGGTEFDTYCLQQGLSRNNLLGGLPLNLEYESLPRGSSMIGPHLFGEFFVNLRRETNGFGFKLLGGLEEGTQVTIGSLAPGGAAERSGQMRAGDRLVSVNGARVFGGTHARALELLERAAETHGEVTLGLWRSSPPVPNSNSTSGSTESSETRCWPSTQPSKTSIRSVLLQRNSGEEGFGFVLANLKSSTSRHPGDHFIARVVPGSASDRSRLLHVGDRLISVNGVNVTNLPREEVIRLVKSSGSQLALSFLPHSAPAMPSYEQMQFYNSQLSHNQQQEQYQHHQKARAVFFQVTLFRSSRGFGFSIRGGHEFNQMPLTVLRVAEGGPAYLDGRLKVGDELLQINGFMTAGMSHRRAVEIIQAGGNMIRLGVRRLLPPLLPPQITTSSDVKYQSPPPPMSYAPFPPPMPALNSSPVPPNLRLPQLFTPLPVHKAPSSSQRALLSPAKTLLRERVLINYQSLPRLWQKKNPSYRCDLEAWVGRESGFTDADKYRPCNIQL</sequence>
<feature type="non-terminal residue" evidence="8">
    <location>
        <position position="1"/>
    </location>
</feature>
<dbReference type="Pfam" id="PF00625">
    <property type="entry name" value="Guanylate_kin"/>
    <property type="match status" value="1"/>
</dbReference>
<feature type="region of interest" description="Disordered" evidence="4">
    <location>
        <begin position="887"/>
        <end position="918"/>
    </location>
</feature>
<dbReference type="SUPFAM" id="SSF52540">
    <property type="entry name" value="P-loop containing nucleoside triphosphate hydrolases"/>
    <property type="match status" value="1"/>
</dbReference>
<dbReference type="PANTHER" id="PTHR10316">
    <property type="entry name" value="MEMBRANE ASSOCIATED GUANYLATE KINASE-RELATED"/>
    <property type="match status" value="1"/>
</dbReference>
<feature type="compositionally biased region" description="Low complexity" evidence="4">
    <location>
        <begin position="335"/>
        <end position="363"/>
    </location>
</feature>
<dbReference type="PROSITE" id="PS00856">
    <property type="entry name" value="GUANYLATE_KINASE_1"/>
    <property type="match status" value="1"/>
</dbReference>
<keyword evidence="9" id="KW-1185">Reference proteome</keyword>
<dbReference type="SMART" id="SM00456">
    <property type="entry name" value="WW"/>
    <property type="match status" value="1"/>
</dbReference>
<dbReference type="InterPro" id="IPR008144">
    <property type="entry name" value="Guanylate_kin-like_dom"/>
</dbReference>
<dbReference type="Gene3D" id="2.20.70.10">
    <property type="match status" value="1"/>
</dbReference>
<feature type="domain" description="PDZ" evidence="7">
    <location>
        <begin position="391"/>
        <end position="462"/>
    </location>
</feature>
<evidence type="ECO:0000256" key="4">
    <source>
        <dbReference type="SAM" id="MobiDB-lite"/>
    </source>
</evidence>
<evidence type="ECO:0000256" key="3">
    <source>
        <dbReference type="ARBA" id="ARBA00023136"/>
    </source>
</evidence>
<dbReference type="GO" id="GO:0016020">
    <property type="term" value="C:membrane"/>
    <property type="evidence" value="ECO:0007669"/>
    <property type="project" value="UniProtKB-SubCell"/>
</dbReference>
<organism evidence="8 9">
    <name type="scientific">Hymenolepis diminuta</name>
    <name type="common">Rat tapeworm</name>
    <dbReference type="NCBI Taxonomy" id="6216"/>
    <lineage>
        <taxon>Eukaryota</taxon>
        <taxon>Metazoa</taxon>
        <taxon>Spiralia</taxon>
        <taxon>Lophotrochozoa</taxon>
        <taxon>Platyhelminthes</taxon>
        <taxon>Cestoda</taxon>
        <taxon>Eucestoda</taxon>
        <taxon>Cyclophyllidea</taxon>
        <taxon>Hymenolepididae</taxon>
        <taxon>Hymenolepis</taxon>
    </lineage>
</organism>
<dbReference type="GO" id="GO:0005737">
    <property type="term" value="C:cytoplasm"/>
    <property type="evidence" value="ECO:0007669"/>
    <property type="project" value="TreeGrafter"/>
</dbReference>
<feature type="region of interest" description="Disordered" evidence="4">
    <location>
        <begin position="335"/>
        <end position="375"/>
    </location>
</feature>
<dbReference type="AlphaFoldDB" id="A0A564YRP1"/>
<feature type="domain" description="PDZ" evidence="7">
    <location>
        <begin position="925"/>
        <end position="1013"/>
    </location>
</feature>
<dbReference type="PANTHER" id="PTHR10316:SF40">
    <property type="entry name" value="LD27118P"/>
    <property type="match status" value="1"/>
</dbReference>
<feature type="domain" description="WW" evidence="5">
    <location>
        <begin position="288"/>
        <end position="321"/>
    </location>
</feature>
<evidence type="ECO:0000259" key="5">
    <source>
        <dbReference type="PROSITE" id="PS50020"/>
    </source>
</evidence>
<evidence type="ECO:0000259" key="7">
    <source>
        <dbReference type="PROSITE" id="PS50106"/>
    </source>
</evidence>
<evidence type="ECO:0000259" key="6">
    <source>
        <dbReference type="PROSITE" id="PS50052"/>
    </source>
</evidence>
<gene>
    <name evidence="8" type="ORF">WMSIL1_LOCUS8423</name>
</gene>
<dbReference type="PROSITE" id="PS50052">
    <property type="entry name" value="GUANYLATE_KINASE_2"/>
    <property type="match status" value="1"/>
</dbReference>
<dbReference type="Proteomes" id="UP000321570">
    <property type="component" value="Unassembled WGS sequence"/>
</dbReference>
<dbReference type="Pfam" id="PF00595">
    <property type="entry name" value="PDZ"/>
    <property type="match status" value="5"/>
</dbReference>
<feature type="domain" description="PDZ" evidence="7">
    <location>
        <begin position="807"/>
        <end position="879"/>
    </location>
</feature>
<dbReference type="InterPro" id="IPR027417">
    <property type="entry name" value="P-loop_NTPase"/>
</dbReference>
<dbReference type="EMBL" id="CABIJS010000333">
    <property type="protein sequence ID" value="VUZ49363.1"/>
    <property type="molecule type" value="Genomic_DNA"/>
</dbReference>
<dbReference type="PROSITE" id="PS50106">
    <property type="entry name" value="PDZ"/>
    <property type="match status" value="5"/>
</dbReference>
<evidence type="ECO:0000256" key="1">
    <source>
        <dbReference type="ARBA" id="ARBA00004170"/>
    </source>
</evidence>
<proteinExistence type="predicted"/>
<dbReference type="GO" id="GO:0007165">
    <property type="term" value="P:signal transduction"/>
    <property type="evidence" value="ECO:0007669"/>
    <property type="project" value="TreeGrafter"/>
</dbReference>
<dbReference type="PROSITE" id="PS50020">
    <property type="entry name" value="WW_DOMAIN_2"/>
    <property type="match status" value="1"/>
</dbReference>